<dbReference type="NCBIfam" id="TIGR00026">
    <property type="entry name" value="hi_GC_TIGR00026"/>
    <property type="match status" value="1"/>
</dbReference>
<dbReference type="Proteomes" id="UP000005143">
    <property type="component" value="Unassembled WGS sequence"/>
</dbReference>
<evidence type="ECO:0008006" key="5">
    <source>
        <dbReference type="Google" id="ProtNLM"/>
    </source>
</evidence>
<comment type="similarity">
    <text evidence="1">Belongs to the F420H(2)-dependent quinone reductase family.</text>
</comment>
<dbReference type="RefSeq" id="WP_007578056.1">
    <property type="nucleotide sequence ID" value="NZ_AGUD01000285.1"/>
</dbReference>
<proteinExistence type="inferred from homology"/>
<dbReference type="AlphaFoldDB" id="H0EA12"/>
<dbReference type="GO" id="GO:0016491">
    <property type="term" value="F:oxidoreductase activity"/>
    <property type="evidence" value="ECO:0007669"/>
    <property type="project" value="InterPro"/>
</dbReference>
<dbReference type="Pfam" id="PF04075">
    <property type="entry name" value="F420H2_quin_red"/>
    <property type="match status" value="1"/>
</dbReference>
<protein>
    <recommendedName>
        <fullName evidence="5">Nitroreductase family deazaflavin-dependent oxidoreductase</fullName>
    </recommendedName>
</protein>
<dbReference type="GO" id="GO:0005886">
    <property type="term" value="C:plasma membrane"/>
    <property type="evidence" value="ECO:0007669"/>
    <property type="project" value="TreeGrafter"/>
</dbReference>
<dbReference type="PANTHER" id="PTHR39428">
    <property type="entry name" value="F420H(2)-DEPENDENT QUINONE REDUCTASE RV1261C"/>
    <property type="match status" value="1"/>
</dbReference>
<name>H0EA12_9ACTN</name>
<organism evidence="3 4">
    <name type="scientific">Patulibacter medicamentivorans</name>
    <dbReference type="NCBI Taxonomy" id="1097667"/>
    <lineage>
        <taxon>Bacteria</taxon>
        <taxon>Bacillati</taxon>
        <taxon>Actinomycetota</taxon>
        <taxon>Thermoleophilia</taxon>
        <taxon>Solirubrobacterales</taxon>
        <taxon>Patulibacteraceae</taxon>
        <taxon>Patulibacter</taxon>
    </lineage>
</organism>
<evidence type="ECO:0000313" key="3">
    <source>
        <dbReference type="EMBL" id="EHN09482.1"/>
    </source>
</evidence>
<dbReference type="GO" id="GO:0070967">
    <property type="term" value="F:coenzyme F420 binding"/>
    <property type="evidence" value="ECO:0007669"/>
    <property type="project" value="TreeGrafter"/>
</dbReference>
<reference evidence="3 4" key="1">
    <citation type="journal article" date="2013" name="Biodegradation">
        <title>Quantitative proteomic analysis of ibuprofen-degrading Patulibacter sp. strain I11.</title>
        <authorList>
            <person name="Almeida B."/>
            <person name="Kjeldal H."/>
            <person name="Lolas I."/>
            <person name="Knudsen A.D."/>
            <person name="Carvalho G."/>
            <person name="Nielsen K.L."/>
            <person name="Barreto Crespo M.T."/>
            <person name="Stensballe A."/>
            <person name="Nielsen J.L."/>
        </authorList>
    </citation>
    <scope>NUCLEOTIDE SEQUENCE [LARGE SCALE GENOMIC DNA]</scope>
    <source>
        <strain evidence="3 4">I11</strain>
    </source>
</reference>
<accession>H0EA12</accession>
<evidence type="ECO:0000256" key="2">
    <source>
        <dbReference type="ARBA" id="ARBA00049106"/>
    </source>
</evidence>
<dbReference type="EMBL" id="AGUD01000285">
    <property type="protein sequence ID" value="EHN09482.1"/>
    <property type="molecule type" value="Genomic_DNA"/>
</dbReference>
<gene>
    <name evidence="3" type="ORF">PAI11_36850</name>
</gene>
<dbReference type="SUPFAM" id="SSF50475">
    <property type="entry name" value="FMN-binding split barrel"/>
    <property type="match status" value="1"/>
</dbReference>
<dbReference type="PATRIC" id="fig|1097667.3.peg.3654"/>
<sequence length="146" mass="16147">MSLRRRAFVAVLAAHAAIYERSGGLIGHRLIGLPTLLLRTTGAKSGQPRVSALVYAKDGDRWLVVPSNGGARRASAWLHNVRANPRVVVQVGRRRQPAEATVVTRGEPDFDRLWKIADDNNRGQYGRYQQQTDRQIPVVVLTSVAD</sequence>
<evidence type="ECO:0000256" key="1">
    <source>
        <dbReference type="ARBA" id="ARBA00008710"/>
    </source>
</evidence>
<comment type="caution">
    <text evidence="3">The sequence shown here is derived from an EMBL/GenBank/DDBJ whole genome shotgun (WGS) entry which is preliminary data.</text>
</comment>
<dbReference type="InterPro" id="IPR012349">
    <property type="entry name" value="Split_barrel_FMN-bd"/>
</dbReference>
<dbReference type="OrthoDB" id="8225825at2"/>
<dbReference type="PANTHER" id="PTHR39428:SF1">
    <property type="entry name" value="F420H(2)-DEPENDENT QUINONE REDUCTASE RV1261C"/>
    <property type="match status" value="1"/>
</dbReference>
<keyword evidence="4" id="KW-1185">Reference proteome</keyword>
<comment type="catalytic activity">
    <reaction evidence="2">
        <text>oxidized coenzyme F420-(gamma-L-Glu)(n) + a quinol + H(+) = reduced coenzyme F420-(gamma-L-Glu)(n) + a quinone</text>
        <dbReference type="Rhea" id="RHEA:39663"/>
        <dbReference type="Rhea" id="RHEA-COMP:12939"/>
        <dbReference type="Rhea" id="RHEA-COMP:14378"/>
        <dbReference type="ChEBI" id="CHEBI:15378"/>
        <dbReference type="ChEBI" id="CHEBI:24646"/>
        <dbReference type="ChEBI" id="CHEBI:132124"/>
        <dbReference type="ChEBI" id="CHEBI:133980"/>
        <dbReference type="ChEBI" id="CHEBI:139511"/>
    </reaction>
</comment>
<evidence type="ECO:0000313" key="4">
    <source>
        <dbReference type="Proteomes" id="UP000005143"/>
    </source>
</evidence>
<dbReference type="Gene3D" id="2.30.110.10">
    <property type="entry name" value="Electron Transport, Fmn-binding Protein, Chain A"/>
    <property type="match status" value="1"/>
</dbReference>
<dbReference type="InterPro" id="IPR004378">
    <property type="entry name" value="F420H2_quin_Rdtase"/>
</dbReference>